<reference evidence="1 2" key="1">
    <citation type="submission" date="2014-12" db="EMBL/GenBank/DDBJ databases">
        <title>Genome assembly of Enhygromyxa salina DSM 15201.</title>
        <authorList>
            <person name="Sharma G."/>
            <person name="Subramanian S."/>
        </authorList>
    </citation>
    <scope>NUCLEOTIDE SEQUENCE [LARGE SCALE GENOMIC DNA]</scope>
    <source>
        <strain evidence="1 2">DSM 15201</strain>
    </source>
</reference>
<dbReference type="RefSeq" id="WP_153258308.1">
    <property type="nucleotide sequence ID" value="NZ_JMCC02000029.1"/>
</dbReference>
<comment type="caution">
    <text evidence="1">The sequence shown here is derived from an EMBL/GenBank/DDBJ whole genome shotgun (WGS) entry which is preliminary data.</text>
</comment>
<dbReference type="EMBL" id="JMCC02000029">
    <property type="protein sequence ID" value="KIG17124.1"/>
    <property type="molecule type" value="Genomic_DNA"/>
</dbReference>
<name>A0A0C1ZHP6_9BACT</name>
<evidence type="ECO:0000313" key="2">
    <source>
        <dbReference type="Proteomes" id="UP000031599"/>
    </source>
</evidence>
<dbReference type="Proteomes" id="UP000031599">
    <property type="component" value="Unassembled WGS sequence"/>
</dbReference>
<gene>
    <name evidence="1" type="ORF">DB30_03721</name>
</gene>
<organism evidence="1 2">
    <name type="scientific">Enhygromyxa salina</name>
    <dbReference type="NCBI Taxonomy" id="215803"/>
    <lineage>
        <taxon>Bacteria</taxon>
        <taxon>Pseudomonadati</taxon>
        <taxon>Myxococcota</taxon>
        <taxon>Polyangia</taxon>
        <taxon>Nannocystales</taxon>
        <taxon>Nannocystaceae</taxon>
        <taxon>Enhygromyxa</taxon>
    </lineage>
</organism>
<proteinExistence type="predicted"/>
<evidence type="ECO:0000313" key="1">
    <source>
        <dbReference type="EMBL" id="KIG17124.1"/>
    </source>
</evidence>
<protein>
    <submittedName>
        <fullName evidence="1">Uncharacterized protein</fullName>
    </submittedName>
</protein>
<accession>A0A0C1ZHP6</accession>
<dbReference type="AlphaFoldDB" id="A0A0C1ZHP6"/>
<sequence length="55" mass="5875">MIRADEILAAAGDAERGDLVATQMGVININPANSTATSWDGQNDMTIVHVVYEVE</sequence>